<reference evidence="3" key="1">
    <citation type="submission" date="2014-12" db="EMBL/GenBank/DDBJ databases">
        <title>Genome sequence of Clostridium beijerinckii strain 59B.</title>
        <authorList>
            <person name="Little G.T."/>
            <person name="Minton N.P."/>
        </authorList>
    </citation>
    <scope>NUCLEOTIDE SEQUENCE [LARGE SCALE GENOMIC DNA]</scope>
    <source>
        <strain evidence="3">59B</strain>
    </source>
</reference>
<sequence>MSRFLNSILDNRTKQDTLEINDSEFEEAKKIIDFIGEPVIRSVLQEKLKMAIETVKQYKDKSRELKEIIEKYDELSDKDQKELIKYIINKEM</sequence>
<gene>
    <name evidence="2" type="ORF">LF65_03553</name>
</gene>
<evidence type="ECO:0000256" key="1">
    <source>
        <dbReference type="SAM" id="Coils"/>
    </source>
</evidence>
<dbReference type="AlphaFoldDB" id="A0A0B5QD12"/>
<keyword evidence="1" id="KW-0175">Coiled coil</keyword>
<name>A0A0B5QD12_CLOBE</name>
<dbReference type="STRING" id="1520.LF65_03553"/>
<protein>
    <submittedName>
        <fullName evidence="2">Uncharacterized protein</fullName>
    </submittedName>
</protein>
<organism evidence="2 3">
    <name type="scientific">Clostridium beijerinckii</name>
    <name type="common">Clostridium MP</name>
    <dbReference type="NCBI Taxonomy" id="1520"/>
    <lineage>
        <taxon>Bacteria</taxon>
        <taxon>Bacillati</taxon>
        <taxon>Bacillota</taxon>
        <taxon>Clostridia</taxon>
        <taxon>Eubacteriales</taxon>
        <taxon>Clostridiaceae</taxon>
        <taxon>Clostridium</taxon>
    </lineage>
</organism>
<accession>A0A0B5QD12</accession>
<dbReference type="RefSeq" id="WP_041897679.1">
    <property type="nucleotide sequence ID" value="NZ_CP010086.2"/>
</dbReference>
<dbReference type="KEGG" id="cbei:LF65_03553"/>
<evidence type="ECO:0000313" key="2">
    <source>
        <dbReference type="EMBL" id="AJH00110.1"/>
    </source>
</evidence>
<dbReference type="EMBL" id="CP010086">
    <property type="protein sequence ID" value="AJH00110.1"/>
    <property type="molecule type" value="Genomic_DNA"/>
</dbReference>
<proteinExistence type="predicted"/>
<evidence type="ECO:0000313" key="3">
    <source>
        <dbReference type="Proteomes" id="UP000031866"/>
    </source>
</evidence>
<feature type="coiled-coil region" evidence="1">
    <location>
        <begin position="41"/>
        <end position="78"/>
    </location>
</feature>
<dbReference type="Proteomes" id="UP000031866">
    <property type="component" value="Chromosome"/>
</dbReference>